<dbReference type="AlphaFoldDB" id="A0AAN8MFX5"/>
<gene>
    <name evidence="1" type="ORF">J4Q44_G00051230</name>
</gene>
<dbReference type="EMBL" id="JAGTTL010000003">
    <property type="protein sequence ID" value="KAK6325781.1"/>
    <property type="molecule type" value="Genomic_DNA"/>
</dbReference>
<dbReference type="Proteomes" id="UP001356427">
    <property type="component" value="Unassembled WGS sequence"/>
</dbReference>
<organism evidence="1 2">
    <name type="scientific">Coregonus suidteri</name>
    <dbReference type="NCBI Taxonomy" id="861788"/>
    <lineage>
        <taxon>Eukaryota</taxon>
        <taxon>Metazoa</taxon>
        <taxon>Chordata</taxon>
        <taxon>Craniata</taxon>
        <taxon>Vertebrata</taxon>
        <taxon>Euteleostomi</taxon>
        <taxon>Actinopterygii</taxon>
        <taxon>Neopterygii</taxon>
        <taxon>Teleostei</taxon>
        <taxon>Protacanthopterygii</taxon>
        <taxon>Salmoniformes</taxon>
        <taxon>Salmonidae</taxon>
        <taxon>Coregoninae</taxon>
        <taxon>Coregonus</taxon>
    </lineage>
</organism>
<comment type="caution">
    <text evidence="1">The sequence shown here is derived from an EMBL/GenBank/DDBJ whole genome shotgun (WGS) entry which is preliminary data.</text>
</comment>
<reference evidence="1 2" key="1">
    <citation type="submission" date="2021-04" db="EMBL/GenBank/DDBJ databases">
        <authorList>
            <person name="De Guttry C."/>
            <person name="Zahm M."/>
            <person name="Klopp C."/>
            <person name="Cabau C."/>
            <person name="Louis A."/>
            <person name="Berthelot C."/>
            <person name="Parey E."/>
            <person name="Roest Crollius H."/>
            <person name="Montfort J."/>
            <person name="Robinson-Rechavi M."/>
            <person name="Bucao C."/>
            <person name="Bouchez O."/>
            <person name="Gislard M."/>
            <person name="Lluch J."/>
            <person name="Milhes M."/>
            <person name="Lampietro C."/>
            <person name="Lopez Roques C."/>
            <person name="Donnadieu C."/>
            <person name="Braasch I."/>
            <person name="Desvignes T."/>
            <person name="Postlethwait J."/>
            <person name="Bobe J."/>
            <person name="Wedekind C."/>
            <person name="Guiguen Y."/>
        </authorList>
    </citation>
    <scope>NUCLEOTIDE SEQUENCE [LARGE SCALE GENOMIC DNA]</scope>
    <source>
        <strain evidence="1">Cs_M1</strain>
        <tissue evidence="1">Blood</tissue>
    </source>
</reference>
<keyword evidence="2" id="KW-1185">Reference proteome</keyword>
<evidence type="ECO:0000313" key="2">
    <source>
        <dbReference type="Proteomes" id="UP001356427"/>
    </source>
</evidence>
<proteinExistence type="predicted"/>
<sequence>MNPGSCCFVLMGGLGYGEKHEYMHPCCVSALQAGGDGVFSWHILGLLIKVQQLLNATGYLNIIANQLHLFMAAMYPSVNE</sequence>
<name>A0AAN8MFX5_9TELE</name>
<protein>
    <submittedName>
        <fullName evidence="1">Uncharacterized protein</fullName>
    </submittedName>
</protein>
<evidence type="ECO:0000313" key="1">
    <source>
        <dbReference type="EMBL" id="KAK6325781.1"/>
    </source>
</evidence>
<accession>A0AAN8MFX5</accession>